<organism evidence="4 11">
    <name type="scientific">Colletotrichum spaethianum</name>
    <dbReference type="NCBI Taxonomy" id="700344"/>
    <lineage>
        <taxon>Eukaryota</taxon>
        <taxon>Fungi</taxon>
        <taxon>Dikarya</taxon>
        <taxon>Ascomycota</taxon>
        <taxon>Pezizomycotina</taxon>
        <taxon>Sordariomycetes</taxon>
        <taxon>Hypocreomycetidae</taxon>
        <taxon>Glomerellales</taxon>
        <taxon>Glomerellaceae</taxon>
        <taxon>Colletotrichum</taxon>
        <taxon>Colletotrichum spaethianum species complex</taxon>
    </lineage>
</organism>
<dbReference type="EMBL" id="BQXU01000010">
    <property type="protein sequence ID" value="GKT44577.1"/>
    <property type="molecule type" value="Genomic_DNA"/>
</dbReference>
<evidence type="ECO:0000313" key="7">
    <source>
        <dbReference type="EMBL" id="GKT45151.1"/>
    </source>
</evidence>
<evidence type="ECO:0000313" key="4">
    <source>
        <dbReference type="EMBL" id="GKT44573.1"/>
    </source>
</evidence>
<reference evidence="4 11" key="1">
    <citation type="submission" date="2022-03" db="EMBL/GenBank/DDBJ databases">
        <title>Genome data of Colletotrichum spp.</title>
        <authorList>
            <person name="Utami Y.D."/>
            <person name="Hiruma K."/>
        </authorList>
    </citation>
    <scope>NUCLEOTIDE SEQUENCE [LARGE SCALE GENOMIC DNA]</scope>
    <source>
        <strain evidence="4 11">MAFF 239500</strain>
    </source>
</reference>
<gene>
    <name evidence="2" type="ORF">ColSpa_03442</name>
    <name evidence="3" type="ORF">ColSpa_04483</name>
    <name evidence="4" type="ORF">ColSpa_04754</name>
    <name evidence="5" type="ORF">ColSpa_04758</name>
    <name evidence="6" type="ORF">ColSpa_05326</name>
    <name evidence="7" type="ORF">ColSpa_05332</name>
    <name evidence="8" type="ORF">ColSpa_06014</name>
    <name evidence="9" type="ORF">ColSpa_07955</name>
    <name evidence="10" type="ORF">ColSpa_10032</name>
</gene>
<protein>
    <submittedName>
        <fullName evidence="4">Uncharacterized protein</fullName>
    </submittedName>
</protein>
<evidence type="ECO:0000313" key="11">
    <source>
        <dbReference type="Proteomes" id="UP001055115"/>
    </source>
</evidence>
<dbReference type="EMBL" id="BQXU01000013">
    <property type="protein sequence ID" value="GKT45833.1"/>
    <property type="molecule type" value="Genomic_DNA"/>
</dbReference>
<dbReference type="EMBL" id="BQXU01000021">
    <property type="protein sequence ID" value="GKT47774.1"/>
    <property type="molecule type" value="Genomic_DNA"/>
</dbReference>
<dbReference type="EMBL" id="BQXU01000006">
    <property type="protein sequence ID" value="GKT43261.1"/>
    <property type="molecule type" value="Genomic_DNA"/>
</dbReference>
<evidence type="ECO:0000313" key="5">
    <source>
        <dbReference type="EMBL" id="GKT44577.1"/>
    </source>
</evidence>
<feature type="region of interest" description="Disordered" evidence="1">
    <location>
        <begin position="159"/>
        <end position="178"/>
    </location>
</feature>
<evidence type="ECO:0000313" key="6">
    <source>
        <dbReference type="EMBL" id="GKT45145.1"/>
    </source>
</evidence>
<dbReference type="EMBL" id="BQXU01000010">
    <property type="protein sequence ID" value="GKT44573.1"/>
    <property type="molecule type" value="Genomic_DNA"/>
</dbReference>
<evidence type="ECO:0000313" key="2">
    <source>
        <dbReference type="EMBL" id="GKT43261.1"/>
    </source>
</evidence>
<proteinExistence type="predicted"/>
<dbReference type="EMBL" id="BQXU01000032">
    <property type="protein sequence ID" value="GKT49851.1"/>
    <property type="molecule type" value="Genomic_DNA"/>
</dbReference>
<accession>A0AA37P178</accession>
<evidence type="ECO:0000313" key="10">
    <source>
        <dbReference type="EMBL" id="GKT49851.1"/>
    </source>
</evidence>
<evidence type="ECO:0000313" key="8">
    <source>
        <dbReference type="EMBL" id="GKT45833.1"/>
    </source>
</evidence>
<evidence type="ECO:0000256" key="1">
    <source>
        <dbReference type="SAM" id="MobiDB-lite"/>
    </source>
</evidence>
<comment type="caution">
    <text evidence="4">The sequence shown here is derived from an EMBL/GenBank/DDBJ whole genome shotgun (WGS) entry which is preliminary data.</text>
</comment>
<dbReference type="Proteomes" id="UP001055115">
    <property type="component" value="Unassembled WGS sequence"/>
</dbReference>
<name>A0AA37P178_9PEZI</name>
<keyword evidence="11" id="KW-1185">Reference proteome</keyword>
<dbReference type="EMBL" id="BQXU01000009">
    <property type="protein sequence ID" value="GKT44302.1"/>
    <property type="molecule type" value="Genomic_DNA"/>
</dbReference>
<dbReference type="EMBL" id="BQXU01000012">
    <property type="protein sequence ID" value="GKT45145.1"/>
    <property type="molecule type" value="Genomic_DNA"/>
</dbReference>
<sequence length="178" mass="20768">MRSEKLQPGDLVLVFDEKRAIDKSKARKLTYRWQGPLRVHSVSENSASYRLETLAGDLITRATYAGKRLKRYIENDAGFWESEDPAWAKAKLKDEITPFFPAQDHQDELWEVDMAPSPDQDEDIMQTRSRLQQLRLEKENDTLRRELEHWKSSSRLAIDIQPKDSAKDAQYTDMTQQA</sequence>
<dbReference type="GeneID" id="73324244"/>
<evidence type="ECO:0000313" key="3">
    <source>
        <dbReference type="EMBL" id="GKT44302.1"/>
    </source>
</evidence>
<evidence type="ECO:0000313" key="9">
    <source>
        <dbReference type="EMBL" id="GKT47774.1"/>
    </source>
</evidence>
<dbReference type="RefSeq" id="XP_049125611.1">
    <property type="nucleotide sequence ID" value="XM_049269654.1"/>
</dbReference>
<dbReference type="EMBL" id="BQXU01000012">
    <property type="protein sequence ID" value="GKT45151.1"/>
    <property type="molecule type" value="Genomic_DNA"/>
</dbReference>
<dbReference type="AlphaFoldDB" id="A0AA37P178"/>